<dbReference type="STRING" id="157910.SAMN05445850_2130"/>
<evidence type="ECO:0000259" key="1">
    <source>
        <dbReference type="Pfam" id="PF20385"/>
    </source>
</evidence>
<name>A0A1H1ETN3_9BURK</name>
<gene>
    <name evidence="2" type="ORF">SAMN05445850_2130</name>
</gene>
<dbReference type="Pfam" id="PF20385">
    <property type="entry name" value="DUF6680"/>
    <property type="match status" value="1"/>
</dbReference>
<dbReference type="InterPro" id="IPR046502">
    <property type="entry name" value="DUF6680"/>
</dbReference>
<dbReference type="AlphaFoldDB" id="A0A1H1ETN3"/>
<proteinExistence type="predicted"/>
<evidence type="ECO:0000313" key="2">
    <source>
        <dbReference type="EMBL" id="SDQ91918.1"/>
    </source>
</evidence>
<dbReference type="Proteomes" id="UP000199365">
    <property type="component" value="Unassembled WGS sequence"/>
</dbReference>
<reference evidence="3" key="1">
    <citation type="submission" date="2016-10" db="EMBL/GenBank/DDBJ databases">
        <authorList>
            <person name="Varghese N."/>
            <person name="Submissions S."/>
        </authorList>
    </citation>
    <scope>NUCLEOTIDE SEQUENCE [LARGE SCALE GENOMIC DNA]</scope>
    <source>
        <strain evidence="3">DUS833</strain>
    </source>
</reference>
<dbReference type="EMBL" id="FNKX01000001">
    <property type="protein sequence ID" value="SDQ91918.1"/>
    <property type="molecule type" value="Genomic_DNA"/>
</dbReference>
<feature type="domain" description="DUF6680" evidence="1">
    <location>
        <begin position="29"/>
        <end position="184"/>
    </location>
</feature>
<accession>A0A1H1ETN3</accession>
<organism evidence="2 3">
    <name type="scientific">Paraburkholderia tuberum</name>
    <dbReference type="NCBI Taxonomy" id="157910"/>
    <lineage>
        <taxon>Bacteria</taxon>
        <taxon>Pseudomonadati</taxon>
        <taxon>Pseudomonadota</taxon>
        <taxon>Betaproteobacteria</taxon>
        <taxon>Burkholderiales</taxon>
        <taxon>Burkholderiaceae</taxon>
        <taxon>Paraburkholderia</taxon>
    </lineage>
</organism>
<protein>
    <recommendedName>
        <fullName evidence="1">DUF6680 domain-containing protein</fullName>
    </recommendedName>
</protein>
<sequence>MGSVRPVRRARIRLFAIGGRIGFDFSVRLTDLAIVFATFFGPVFALRAQCKVDDLKPKRGLHERAFHILMANRSTWLAPVRVEALNSIPIAFYRAKGPLKKINEAWRELLHYFDTASSDEWKDRVKEWESRRLELDIALLRLVGEHLGFEFPALGVKTQHYFPVCLGDRVSDEEAIRRGMARVLS</sequence>
<keyword evidence="3" id="KW-1185">Reference proteome</keyword>
<evidence type="ECO:0000313" key="3">
    <source>
        <dbReference type="Proteomes" id="UP000199365"/>
    </source>
</evidence>